<organism evidence="2 3">
    <name type="scientific">Micromonospora zhanjiangensis</name>
    <dbReference type="NCBI Taxonomy" id="1522057"/>
    <lineage>
        <taxon>Bacteria</taxon>
        <taxon>Bacillati</taxon>
        <taxon>Actinomycetota</taxon>
        <taxon>Actinomycetes</taxon>
        <taxon>Micromonosporales</taxon>
        <taxon>Micromonosporaceae</taxon>
        <taxon>Micromonospora</taxon>
    </lineage>
</organism>
<dbReference type="PROSITE" id="PS50035">
    <property type="entry name" value="PLD"/>
    <property type="match status" value="1"/>
</dbReference>
<dbReference type="InterPro" id="IPR047955">
    <property type="entry name" value="DrmC-like"/>
</dbReference>
<dbReference type="PANTHER" id="PTHR21248">
    <property type="entry name" value="CARDIOLIPIN SYNTHASE"/>
    <property type="match status" value="1"/>
</dbReference>
<comment type="caution">
    <text evidence="2">The sequence shown here is derived from an EMBL/GenBank/DDBJ whole genome shotgun (WGS) entry which is preliminary data.</text>
</comment>
<gene>
    <name evidence="2" type="primary">drmC</name>
    <name evidence="2" type="ORF">ACFOX0_22220</name>
</gene>
<sequence length="266" mass="27749">MSHDGFATILAGIAGALPADHVAAWADVLLAATGPGHPVEADLIDARPGHAISTQARRLITAWRTEAPELPGVAVALALRSAARVHQRAAAERTDLVISGPTSPSVSVRLTSSVVVEVIRAARQSLLVVSFAAYGVAEVVGELVAAAERGVRIDLVLESAAADGGALRGPSGAAAAFAALRERATFWHWPGDRRTGVGDSRPALHAKLITADTRTALISSANLTDRALTRNLEVGAVLRDPDVIGRLVAHFSALMDPQHGPLERLW</sequence>
<dbReference type="RefSeq" id="WP_377549186.1">
    <property type="nucleotide sequence ID" value="NZ_JBHSBN010000017.1"/>
</dbReference>
<dbReference type="Gene3D" id="3.30.870.10">
    <property type="entry name" value="Endonuclease Chain A"/>
    <property type="match status" value="1"/>
</dbReference>
<proteinExistence type="predicted"/>
<dbReference type="PANTHER" id="PTHR21248:SF22">
    <property type="entry name" value="PHOSPHOLIPASE D"/>
    <property type="match status" value="1"/>
</dbReference>
<evidence type="ECO:0000313" key="2">
    <source>
        <dbReference type="EMBL" id="MFC4108637.1"/>
    </source>
</evidence>
<keyword evidence="3" id="KW-1185">Reference proteome</keyword>
<dbReference type="InterPro" id="IPR001736">
    <property type="entry name" value="PLipase_D/transphosphatidylase"/>
</dbReference>
<dbReference type="Pfam" id="PF13091">
    <property type="entry name" value="PLDc_2"/>
    <property type="match status" value="1"/>
</dbReference>
<dbReference type="InterPro" id="IPR025202">
    <property type="entry name" value="PLD-like_dom"/>
</dbReference>
<reference evidence="3" key="1">
    <citation type="journal article" date="2019" name="Int. J. Syst. Evol. Microbiol.">
        <title>The Global Catalogue of Microorganisms (GCM) 10K type strain sequencing project: providing services to taxonomists for standard genome sequencing and annotation.</title>
        <authorList>
            <consortium name="The Broad Institute Genomics Platform"/>
            <consortium name="The Broad Institute Genome Sequencing Center for Infectious Disease"/>
            <person name="Wu L."/>
            <person name="Ma J."/>
        </authorList>
    </citation>
    <scope>NUCLEOTIDE SEQUENCE [LARGE SCALE GENOMIC DNA]</scope>
    <source>
        <strain evidence="3">2902at01</strain>
    </source>
</reference>
<accession>A0ABV8KRU1</accession>
<dbReference type="NCBIfam" id="NF038319">
    <property type="entry name" value="DISARM_DrmC_I"/>
    <property type="match status" value="1"/>
</dbReference>
<evidence type="ECO:0000313" key="3">
    <source>
        <dbReference type="Proteomes" id="UP001595868"/>
    </source>
</evidence>
<name>A0ABV8KRU1_9ACTN</name>
<dbReference type="EMBL" id="JBHSBN010000017">
    <property type="protein sequence ID" value="MFC4108637.1"/>
    <property type="molecule type" value="Genomic_DNA"/>
</dbReference>
<protein>
    <submittedName>
        <fullName evidence="2">DISARM system phospholipase D-like protein DrmC</fullName>
    </submittedName>
</protein>
<feature type="domain" description="PLD phosphodiesterase" evidence="1">
    <location>
        <begin position="200"/>
        <end position="227"/>
    </location>
</feature>
<evidence type="ECO:0000259" key="1">
    <source>
        <dbReference type="PROSITE" id="PS50035"/>
    </source>
</evidence>
<dbReference type="SUPFAM" id="SSF56024">
    <property type="entry name" value="Phospholipase D/nuclease"/>
    <property type="match status" value="1"/>
</dbReference>
<dbReference type="Proteomes" id="UP001595868">
    <property type="component" value="Unassembled WGS sequence"/>
</dbReference>